<protein>
    <recommendedName>
        <fullName evidence="12">lytic cellulose monooxygenase (C4-dehydrogenating)</fullName>
        <ecNumber evidence="12">1.14.99.56</ecNumber>
    </recommendedName>
</protein>
<dbReference type="GO" id="GO:0004497">
    <property type="term" value="F:monooxygenase activity"/>
    <property type="evidence" value="ECO:0007669"/>
    <property type="project" value="UniProtKB-KW"/>
</dbReference>
<gene>
    <name evidence="15" type="ORF">QCA50_020449</name>
</gene>
<comment type="caution">
    <text evidence="15">The sequence shown here is derived from an EMBL/GenBank/DDBJ whole genome shotgun (WGS) entry which is preliminary data.</text>
</comment>
<keyword evidence="8" id="KW-0119">Carbohydrate metabolism</keyword>
<evidence type="ECO:0000256" key="13">
    <source>
        <dbReference type="SAM" id="SignalP"/>
    </source>
</evidence>
<dbReference type="Pfam" id="PF03443">
    <property type="entry name" value="AA9"/>
    <property type="match status" value="1"/>
</dbReference>
<evidence type="ECO:0000256" key="11">
    <source>
        <dbReference type="ARBA" id="ARBA00045077"/>
    </source>
</evidence>
<organism evidence="15 16">
    <name type="scientific">Cerrena zonata</name>
    <dbReference type="NCBI Taxonomy" id="2478898"/>
    <lineage>
        <taxon>Eukaryota</taxon>
        <taxon>Fungi</taxon>
        <taxon>Dikarya</taxon>
        <taxon>Basidiomycota</taxon>
        <taxon>Agaricomycotina</taxon>
        <taxon>Agaricomycetes</taxon>
        <taxon>Polyporales</taxon>
        <taxon>Cerrenaceae</taxon>
        <taxon>Cerrena</taxon>
    </lineage>
</organism>
<evidence type="ECO:0000256" key="10">
    <source>
        <dbReference type="ARBA" id="ARBA00044502"/>
    </source>
</evidence>
<feature type="domain" description="Auxiliary Activity family 9 catalytic" evidence="14">
    <location>
        <begin position="24"/>
        <end position="241"/>
    </location>
</feature>
<dbReference type="EC" id="1.14.99.56" evidence="12"/>
<keyword evidence="16" id="KW-1185">Reference proteome</keyword>
<dbReference type="InterPro" id="IPR049892">
    <property type="entry name" value="AA9"/>
</dbReference>
<accession>A0AAW0F929</accession>
<evidence type="ECO:0000256" key="2">
    <source>
        <dbReference type="ARBA" id="ARBA00022723"/>
    </source>
</evidence>
<evidence type="ECO:0000256" key="8">
    <source>
        <dbReference type="ARBA" id="ARBA00023277"/>
    </source>
</evidence>
<comment type="catalytic activity">
    <reaction evidence="11">
        <text>[(1-&gt;4)-beta-D-glucosyl]n+m + reduced acceptor + O2 = 4-dehydro-beta-D-glucosyl-[(1-&gt;4)-beta-D-glucosyl]n-1 + [(1-&gt;4)-beta-D-glucosyl]m + acceptor + H2O.</text>
        <dbReference type="EC" id="1.14.99.56"/>
    </reaction>
</comment>
<evidence type="ECO:0000256" key="12">
    <source>
        <dbReference type="ARBA" id="ARBA00047174"/>
    </source>
</evidence>
<evidence type="ECO:0000259" key="14">
    <source>
        <dbReference type="Pfam" id="PF03443"/>
    </source>
</evidence>
<comment type="similarity">
    <text evidence="10">Belongs to the polysaccharide monooxygenase AA9 family.</text>
</comment>
<feature type="chain" id="PRO_5043317599" description="lytic cellulose monooxygenase (C4-dehydrogenating)" evidence="13">
    <location>
        <begin position="24"/>
        <end position="256"/>
    </location>
</feature>
<evidence type="ECO:0000313" key="16">
    <source>
        <dbReference type="Proteomes" id="UP001385951"/>
    </source>
</evidence>
<keyword evidence="7" id="KW-1015">Disulfide bond</keyword>
<evidence type="ECO:0000256" key="1">
    <source>
        <dbReference type="ARBA" id="ARBA00001973"/>
    </source>
</evidence>
<dbReference type="EMBL" id="JASBNA010000111">
    <property type="protein sequence ID" value="KAK7676573.1"/>
    <property type="molecule type" value="Genomic_DNA"/>
</dbReference>
<dbReference type="Gene3D" id="2.70.50.70">
    <property type="match status" value="1"/>
</dbReference>
<evidence type="ECO:0000256" key="5">
    <source>
        <dbReference type="ARBA" id="ARBA00023008"/>
    </source>
</evidence>
<keyword evidence="6" id="KW-0503">Monooxygenase</keyword>
<evidence type="ECO:0000256" key="9">
    <source>
        <dbReference type="ARBA" id="ARBA00023326"/>
    </source>
</evidence>
<keyword evidence="3" id="KW-0136">Cellulose degradation</keyword>
<keyword evidence="4" id="KW-0560">Oxidoreductase</keyword>
<dbReference type="AlphaFoldDB" id="A0AAW0F929"/>
<feature type="signal peptide" evidence="13">
    <location>
        <begin position="1"/>
        <end position="23"/>
    </location>
</feature>
<dbReference type="CDD" id="cd21175">
    <property type="entry name" value="LPMO_AA9"/>
    <property type="match status" value="1"/>
</dbReference>
<reference evidence="15 16" key="1">
    <citation type="submission" date="2022-09" db="EMBL/GenBank/DDBJ databases">
        <authorList>
            <person name="Palmer J.M."/>
        </authorList>
    </citation>
    <scope>NUCLEOTIDE SEQUENCE [LARGE SCALE GENOMIC DNA]</scope>
    <source>
        <strain evidence="15 16">DSM 7382</strain>
    </source>
</reference>
<keyword evidence="9" id="KW-0624">Polysaccharide degradation</keyword>
<name>A0AAW0F929_9APHY</name>
<dbReference type="Proteomes" id="UP001385951">
    <property type="component" value="Unassembled WGS sequence"/>
</dbReference>
<proteinExistence type="inferred from homology"/>
<keyword evidence="5" id="KW-0186">Copper</keyword>
<dbReference type="GO" id="GO:0046872">
    <property type="term" value="F:metal ion binding"/>
    <property type="evidence" value="ECO:0007669"/>
    <property type="project" value="UniProtKB-KW"/>
</dbReference>
<dbReference type="GO" id="GO:0030245">
    <property type="term" value="P:cellulose catabolic process"/>
    <property type="evidence" value="ECO:0007669"/>
    <property type="project" value="UniProtKB-KW"/>
</dbReference>
<dbReference type="PANTHER" id="PTHR33353">
    <property type="entry name" value="PUTATIVE (AFU_ORTHOLOGUE AFUA_1G12560)-RELATED"/>
    <property type="match status" value="1"/>
</dbReference>
<evidence type="ECO:0000256" key="3">
    <source>
        <dbReference type="ARBA" id="ARBA00023001"/>
    </source>
</evidence>
<dbReference type="InterPro" id="IPR005103">
    <property type="entry name" value="AA9_LPMO"/>
</dbReference>
<evidence type="ECO:0000256" key="7">
    <source>
        <dbReference type="ARBA" id="ARBA00023157"/>
    </source>
</evidence>
<keyword evidence="13" id="KW-0732">Signal</keyword>
<evidence type="ECO:0000256" key="6">
    <source>
        <dbReference type="ARBA" id="ARBA00023033"/>
    </source>
</evidence>
<sequence>MLNLLSSFLALSLAGLLFPGVRGHGYVQDVVVGSTHYTGYLPYSDPYYNPPPQRIIRKIPGNGPVTDLSLIDIQCNGYADGGEPGSAPAPMFATVPAGSQVHLNWTTWPDSHMGPMITYMAKAPSDITKWSPGNAAVWFKVTESGKTADGKWAATDILTADNSIYTFTVPPKLAPGQYIVRHEIIALHAAYTYPGAQFYPSCIQIAVTGSGNALPTSGLVSFPGAYTPTTPGIVFDAYQDTGAYPIPGPPVWTGGS</sequence>
<evidence type="ECO:0000313" key="15">
    <source>
        <dbReference type="EMBL" id="KAK7676573.1"/>
    </source>
</evidence>
<dbReference type="PANTHER" id="PTHR33353:SF6">
    <property type="entry name" value="ENDOGLUCANASE IV"/>
    <property type="match status" value="1"/>
</dbReference>
<comment type="cofactor">
    <cofactor evidence="1">
        <name>Cu(2+)</name>
        <dbReference type="ChEBI" id="CHEBI:29036"/>
    </cofactor>
</comment>
<keyword evidence="2" id="KW-0479">Metal-binding</keyword>
<evidence type="ECO:0000256" key="4">
    <source>
        <dbReference type="ARBA" id="ARBA00023002"/>
    </source>
</evidence>